<organism evidence="2 3">
    <name type="scientific">Afipia massiliensis</name>
    <dbReference type="NCBI Taxonomy" id="211460"/>
    <lineage>
        <taxon>Bacteria</taxon>
        <taxon>Pseudomonadati</taxon>
        <taxon>Pseudomonadota</taxon>
        <taxon>Alphaproteobacteria</taxon>
        <taxon>Hyphomicrobiales</taxon>
        <taxon>Nitrobacteraceae</taxon>
        <taxon>Afipia</taxon>
    </lineage>
</organism>
<keyword evidence="1" id="KW-1133">Transmembrane helix</keyword>
<comment type="caution">
    <text evidence="2">The sequence shown here is derived from an EMBL/GenBank/DDBJ whole genome shotgun (WGS) entry which is preliminary data.</text>
</comment>
<accession>A0A4U6BN37</accession>
<keyword evidence="1" id="KW-0812">Transmembrane</keyword>
<dbReference type="Proteomes" id="UP000034832">
    <property type="component" value="Unassembled WGS sequence"/>
</dbReference>
<dbReference type="RefSeq" id="WP_137325119.1">
    <property type="nucleotide sequence ID" value="NZ_LBIA02000001.1"/>
</dbReference>
<name>A0A4U6BN37_9BRAD</name>
<reference evidence="2" key="1">
    <citation type="submission" date="2019-04" db="EMBL/GenBank/DDBJ databases">
        <title>Whole genome sequencing of cave bacteria.</title>
        <authorList>
            <person name="Gan H.M."/>
            <person name="Barton H."/>
            <person name="Savka M.A."/>
        </authorList>
    </citation>
    <scope>NUCLEOTIDE SEQUENCE [LARGE SCALE GENOMIC DNA]</scope>
    <source>
        <strain evidence="2">LC387</strain>
    </source>
</reference>
<feature type="transmembrane region" description="Helical" evidence="1">
    <location>
        <begin position="20"/>
        <end position="38"/>
    </location>
</feature>
<evidence type="ECO:0000256" key="1">
    <source>
        <dbReference type="SAM" id="Phobius"/>
    </source>
</evidence>
<gene>
    <name evidence="2" type="ORF">YH63_005200</name>
</gene>
<protein>
    <submittedName>
        <fullName evidence="2">Uncharacterized protein</fullName>
    </submittedName>
</protein>
<dbReference type="AlphaFoldDB" id="A0A4U6BN37"/>
<sequence>MASIKSSVPVYPSLASTGGTFGNFFWPLILYFSLRGFLDMGHQKVRMGIGIAIAINPARDHFYRFSQFSASGWCRKLLYRVARTIALSPVVQLAIVTLGPMKQILADHHIRAPRHMSAEAVKRRSWRLGFAQEPFLKSLLSSR</sequence>
<keyword evidence="1" id="KW-0472">Membrane</keyword>
<proteinExistence type="predicted"/>
<keyword evidence="3" id="KW-1185">Reference proteome</keyword>
<dbReference type="STRING" id="211460.YH63_13700"/>
<dbReference type="EMBL" id="LBIA02000001">
    <property type="protein sequence ID" value="TKT70855.1"/>
    <property type="molecule type" value="Genomic_DNA"/>
</dbReference>
<evidence type="ECO:0000313" key="3">
    <source>
        <dbReference type="Proteomes" id="UP000034832"/>
    </source>
</evidence>
<evidence type="ECO:0000313" key="2">
    <source>
        <dbReference type="EMBL" id="TKT70855.1"/>
    </source>
</evidence>